<protein>
    <submittedName>
        <fullName evidence="1">Uncharacterized protein</fullName>
    </submittedName>
</protein>
<dbReference type="AlphaFoldDB" id="A0A412G590"/>
<sequence>MEKENIMLAPIRNVCYKQTFSARDFQDDFLESPSGPDEKSFLVSFKFIARAGLKSGKKGQNT</sequence>
<name>A0A412G590_9FIRM</name>
<dbReference type="GeneID" id="83014556"/>
<comment type="caution">
    <text evidence="1">The sequence shown here is derived from an EMBL/GenBank/DDBJ whole genome shotgun (WGS) entry which is preliminary data.</text>
</comment>
<dbReference type="Proteomes" id="UP000284178">
    <property type="component" value="Unassembled WGS sequence"/>
</dbReference>
<evidence type="ECO:0000313" key="1">
    <source>
        <dbReference type="EMBL" id="RGR75896.1"/>
    </source>
</evidence>
<keyword evidence="2" id="KW-1185">Reference proteome</keyword>
<dbReference type="EMBL" id="QRUP01000003">
    <property type="protein sequence ID" value="RGR75896.1"/>
    <property type="molecule type" value="Genomic_DNA"/>
</dbReference>
<dbReference type="RefSeq" id="WP_117893945.1">
    <property type="nucleotide sequence ID" value="NZ_CABJCV010000003.1"/>
</dbReference>
<reference evidence="1 2" key="1">
    <citation type="submission" date="2018-08" db="EMBL/GenBank/DDBJ databases">
        <title>A genome reference for cultivated species of the human gut microbiota.</title>
        <authorList>
            <person name="Zou Y."/>
            <person name="Xue W."/>
            <person name="Luo G."/>
        </authorList>
    </citation>
    <scope>NUCLEOTIDE SEQUENCE [LARGE SCALE GENOMIC DNA]</scope>
    <source>
        <strain evidence="1 2">AF24-29</strain>
    </source>
</reference>
<proteinExistence type="predicted"/>
<accession>A0A412G590</accession>
<gene>
    <name evidence="1" type="ORF">DWY25_03930</name>
</gene>
<organism evidence="1 2">
    <name type="scientific">Holdemania filiformis</name>
    <dbReference type="NCBI Taxonomy" id="61171"/>
    <lineage>
        <taxon>Bacteria</taxon>
        <taxon>Bacillati</taxon>
        <taxon>Bacillota</taxon>
        <taxon>Erysipelotrichia</taxon>
        <taxon>Erysipelotrichales</taxon>
        <taxon>Erysipelotrichaceae</taxon>
        <taxon>Holdemania</taxon>
    </lineage>
</organism>
<evidence type="ECO:0000313" key="2">
    <source>
        <dbReference type="Proteomes" id="UP000284178"/>
    </source>
</evidence>